<name>A0ACB8FM49_9SAUR</name>
<accession>A0ACB8FM49</accession>
<organism evidence="1 2">
    <name type="scientific">Sphaerodactylus townsendi</name>
    <dbReference type="NCBI Taxonomy" id="933632"/>
    <lineage>
        <taxon>Eukaryota</taxon>
        <taxon>Metazoa</taxon>
        <taxon>Chordata</taxon>
        <taxon>Craniata</taxon>
        <taxon>Vertebrata</taxon>
        <taxon>Euteleostomi</taxon>
        <taxon>Lepidosauria</taxon>
        <taxon>Squamata</taxon>
        <taxon>Bifurcata</taxon>
        <taxon>Gekkota</taxon>
        <taxon>Sphaerodactylidae</taxon>
        <taxon>Sphaerodactylus</taxon>
    </lineage>
</organism>
<sequence>MGPRTLCGLFLCHLIWLSCGSPVEVVEGNVPTDGLEDLSFLQAEYRLFRDRLCNKNWTPWGYNCYMYISTPRTFNDAEDECQSYSPNGHLVSIHSRDNTDFLARLLRNVDTDVWIGLYTLTGCNGWSWTDGTLYNPLSASWDEGQPHNCHNSNQVCLQVTHDSGVMFSPSVAPVLRGH</sequence>
<proteinExistence type="predicted"/>
<dbReference type="EMBL" id="CM037619">
    <property type="protein sequence ID" value="KAH8006355.1"/>
    <property type="molecule type" value="Genomic_DNA"/>
</dbReference>
<evidence type="ECO:0000313" key="1">
    <source>
        <dbReference type="EMBL" id="KAH8006355.1"/>
    </source>
</evidence>
<reference evidence="1" key="1">
    <citation type="submission" date="2021-08" db="EMBL/GenBank/DDBJ databases">
        <title>The first chromosome-level gecko genome reveals the dynamic sex chromosomes of Neotropical dwarf geckos (Sphaerodactylidae: Sphaerodactylus).</title>
        <authorList>
            <person name="Pinto B.J."/>
            <person name="Keating S.E."/>
            <person name="Gamble T."/>
        </authorList>
    </citation>
    <scope>NUCLEOTIDE SEQUENCE</scope>
    <source>
        <strain evidence="1">TG3544</strain>
    </source>
</reference>
<keyword evidence="2" id="KW-1185">Reference proteome</keyword>
<protein>
    <submittedName>
        <fullName evidence="1">Uncharacterized protein</fullName>
    </submittedName>
</protein>
<dbReference type="Proteomes" id="UP000827872">
    <property type="component" value="Linkage Group LG06"/>
</dbReference>
<comment type="caution">
    <text evidence="1">The sequence shown here is derived from an EMBL/GenBank/DDBJ whole genome shotgun (WGS) entry which is preliminary data.</text>
</comment>
<evidence type="ECO:0000313" key="2">
    <source>
        <dbReference type="Proteomes" id="UP000827872"/>
    </source>
</evidence>
<gene>
    <name evidence="1" type="ORF">K3G42_002876</name>
</gene>